<dbReference type="AlphaFoldDB" id="A0A0F8XKK3"/>
<accession>A0A0F8XKK3</accession>
<reference evidence="1" key="1">
    <citation type="journal article" date="2015" name="Nature">
        <title>Complex archaea that bridge the gap between prokaryotes and eukaryotes.</title>
        <authorList>
            <person name="Spang A."/>
            <person name="Saw J.H."/>
            <person name="Jorgensen S.L."/>
            <person name="Zaremba-Niedzwiedzka K."/>
            <person name="Martijn J."/>
            <person name="Lind A.E."/>
            <person name="van Eijk R."/>
            <person name="Schleper C."/>
            <person name="Guy L."/>
            <person name="Ettema T.J."/>
        </authorList>
    </citation>
    <scope>NUCLEOTIDE SEQUENCE</scope>
</reference>
<comment type="caution">
    <text evidence="1">The sequence shown here is derived from an EMBL/GenBank/DDBJ whole genome shotgun (WGS) entry which is preliminary data.</text>
</comment>
<name>A0A0F8XKK3_9ZZZZ</name>
<dbReference type="EMBL" id="LAZR01058554">
    <property type="protein sequence ID" value="KKK69637.1"/>
    <property type="molecule type" value="Genomic_DNA"/>
</dbReference>
<sequence>MKIFRILLVLFPLLMFSGTSAAQVQQCGSRENIVQILETRAQEKLTSVGFVDSKRVVEIFVNKNIQTWTIIGSSLTGDGDKISCILFYGKTWIIFEELVGAPASF</sequence>
<evidence type="ECO:0000313" key="1">
    <source>
        <dbReference type="EMBL" id="KKK69637.1"/>
    </source>
</evidence>
<organism evidence="1">
    <name type="scientific">marine sediment metagenome</name>
    <dbReference type="NCBI Taxonomy" id="412755"/>
    <lineage>
        <taxon>unclassified sequences</taxon>
        <taxon>metagenomes</taxon>
        <taxon>ecological metagenomes</taxon>
    </lineage>
</organism>
<protein>
    <submittedName>
        <fullName evidence="1">Uncharacterized protein</fullName>
    </submittedName>
</protein>
<gene>
    <name evidence="1" type="ORF">LCGC14_2932040</name>
</gene>
<proteinExistence type="predicted"/>